<name>A0ABM0M5D8_SACKO</name>
<feature type="region of interest" description="Disordered" evidence="12">
    <location>
        <begin position="27"/>
        <end position="55"/>
    </location>
</feature>
<evidence type="ECO:0000256" key="6">
    <source>
        <dbReference type="ARBA" id="ARBA00023053"/>
    </source>
</evidence>
<comment type="similarity">
    <text evidence="11">Belongs to the amiloride-sensitive sodium channel (TC 1.A.6) family.</text>
</comment>
<evidence type="ECO:0000313" key="14">
    <source>
        <dbReference type="Proteomes" id="UP000694865"/>
    </source>
</evidence>
<protein>
    <submittedName>
        <fullName evidence="15">Degenerin deg-1-like</fullName>
    </submittedName>
</protein>
<organism evidence="14 15">
    <name type="scientific">Saccoglossus kowalevskii</name>
    <name type="common">Acorn worm</name>
    <dbReference type="NCBI Taxonomy" id="10224"/>
    <lineage>
        <taxon>Eukaryota</taxon>
        <taxon>Metazoa</taxon>
        <taxon>Hemichordata</taxon>
        <taxon>Enteropneusta</taxon>
        <taxon>Harrimaniidae</taxon>
        <taxon>Saccoglossus</taxon>
    </lineage>
</organism>
<dbReference type="RefSeq" id="XP_006815229.1">
    <property type="nucleotide sequence ID" value="XM_006815166.1"/>
</dbReference>
<evidence type="ECO:0000256" key="5">
    <source>
        <dbReference type="ARBA" id="ARBA00022989"/>
    </source>
</evidence>
<evidence type="ECO:0000256" key="12">
    <source>
        <dbReference type="SAM" id="MobiDB-lite"/>
    </source>
</evidence>
<dbReference type="PANTHER" id="PTHR11690">
    <property type="entry name" value="AMILORIDE-SENSITIVE SODIUM CHANNEL-RELATED"/>
    <property type="match status" value="1"/>
</dbReference>
<keyword evidence="7 11" id="KW-0406">Ion transport</keyword>
<sequence>MTEYGYRDHNNGDVKMDMFGRHTEDISTSVETPKKSYLAESENSPPGDGNSKIGELGKNLMETTTCHGIGRIYGGTNCYRKSFWTLVFMVATSMFLWQFSELLINYYDRDVTVSLDIKFDRNLNFPAVTICNLNPIKLSIMAMDENLREMFGFEAEYEPTLAPAPGPPGTGPPLGTMAPTPSSRKRRHLQREKRADDELQNWDTNPPDYDAVDTKMETAFSVYDYMGAIEYEQRMRFGHGLKTFLVDCTWKGYPCGPGNFTKFYNYMYGNCFTFNSGEDGTTQATNNPGPLHDLKESAGARLLIHPQNVMPFPEDNGLTLQPGTETNVGLRKVVISRQPYPYGDCETSTKVTSDNNIFTNFFGTEYSQQSCEKSCFYSHVVTECGCSDAKFRYNTTYSPCTSSNETQRECKESVENLYLEGKLSCDSDCPQRCEDDDYRMTVTSGLWPNNVYVDEIISDVQQMSTDLHSRATEEDNFAYNNLLKVNIYYEQFNYESITESPAYQAEDFLSDVGGQMGLWIGMSVITIFEFLEFVFDICSWIGRKCTGKKKRSTLPI</sequence>
<dbReference type="Gene3D" id="1.10.287.770">
    <property type="entry name" value="YojJ-like"/>
    <property type="match status" value="1"/>
</dbReference>
<keyword evidence="14" id="KW-1185">Reference proteome</keyword>
<accession>A0ABM0M5D8</accession>
<evidence type="ECO:0000256" key="11">
    <source>
        <dbReference type="RuleBase" id="RU000679"/>
    </source>
</evidence>
<evidence type="ECO:0000256" key="8">
    <source>
        <dbReference type="ARBA" id="ARBA00023136"/>
    </source>
</evidence>
<proteinExistence type="inferred from homology"/>
<comment type="subcellular location">
    <subcellularLocation>
        <location evidence="1">Membrane</location>
        <topology evidence="1">Multi-pass membrane protein</topology>
    </subcellularLocation>
</comment>
<feature type="compositionally biased region" description="Pro residues" evidence="12">
    <location>
        <begin position="162"/>
        <end position="171"/>
    </location>
</feature>
<reference evidence="15" key="1">
    <citation type="submission" date="2025-08" db="UniProtKB">
        <authorList>
            <consortium name="RefSeq"/>
        </authorList>
    </citation>
    <scope>IDENTIFICATION</scope>
    <source>
        <tissue evidence="15">Testes</tissue>
    </source>
</reference>
<dbReference type="GeneID" id="102803720"/>
<feature type="region of interest" description="Disordered" evidence="12">
    <location>
        <begin position="161"/>
        <end position="210"/>
    </location>
</feature>
<keyword evidence="10 11" id="KW-0407">Ion channel</keyword>
<evidence type="ECO:0000256" key="7">
    <source>
        <dbReference type="ARBA" id="ARBA00023065"/>
    </source>
</evidence>
<dbReference type="PANTHER" id="PTHR11690:SF248">
    <property type="entry name" value="PICKPOCKET 17, ISOFORM A"/>
    <property type="match status" value="1"/>
</dbReference>
<evidence type="ECO:0000256" key="2">
    <source>
        <dbReference type="ARBA" id="ARBA00022448"/>
    </source>
</evidence>
<keyword evidence="9 11" id="KW-0739">Sodium transport</keyword>
<evidence type="ECO:0000256" key="10">
    <source>
        <dbReference type="ARBA" id="ARBA00023303"/>
    </source>
</evidence>
<dbReference type="Gene3D" id="2.60.470.10">
    <property type="entry name" value="Acid-sensing ion channels like domains"/>
    <property type="match status" value="1"/>
</dbReference>
<evidence type="ECO:0000256" key="13">
    <source>
        <dbReference type="SAM" id="Phobius"/>
    </source>
</evidence>
<dbReference type="Proteomes" id="UP000694865">
    <property type="component" value="Unplaced"/>
</dbReference>
<keyword evidence="4 11" id="KW-0812">Transmembrane</keyword>
<feature type="transmembrane region" description="Helical" evidence="13">
    <location>
        <begin position="83"/>
        <end position="100"/>
    </location>
</feature>
<evidence type="ECO:0000256" key="4">
    <source>
        <dbReference type="ARBA" id="ARBA00022692"/>
    </source>
</evidence>
<dbReference type="PRINTS" id="PR01078">
    <property type="entry name" value="AMINACHANNEL"/>
</dbReference>
<dbReference type="Pfam" id="PF00858">
    <property type="entry name" value="ASC"/>
    <property type="match status" value="1"/>
</dbReference>
<evidence type="ECO:0000256" key="3">
    <source>
        <dbReference type="ARBA" id="ARBA00022461"/>
    </source>
</evidence>
<keyword evidence="3 11" id="KW-0894">Sodium channel</keyword>
<gene>
    <name evidence="15" type="primary">LOC102803720</name>
</gene>
<keyword evidence="2 11" id="KW-0813">Transport</keyword>
<feature type="transmembrane region" description="Helical" evidence="13">
    <location>
        <begin position="518"/>
        <end position="542"/>
    </location>
</feature>
<keyword evidence="6" id="KW-0915">Sodium</keyword>
<evidence type="ECO:0000256" key="9">
    <source>
        <dbReference type="ARBA" id="ARBA00023201"/>
    </source>
</evidence>
<dbReference type="InterPro" id="IPR001873">
    <property type="entry name" value="ENaC"/>
</dbReference>
<keyword evidence="5 13" id="KW-1133">Transmembrane helix</keyword>
<evidence type="ECO:0000313" key="15">
    <source>
        <dbReference type="RefSeq" id="XP_006815229.1"/>
    </source>
</evidence>
<evidence type="ECO:0000256" key="1">
    <source>
        <dbReference type="ARBA" id="ARBA00004141"/>
    </source>
</evidence>
<keyword evidence="8 13" id="KW-0472">Membrane</keyword>